<keyword evidence="1" id="KW-0175">Coiled coil</keyword>
<dbReference type="Proteomes" id="UP001221757">
    <property type="component" value="Unassembled WGS sequence"/>
</dbReference>
<proteinExistence type="predicted"/>
<feature type="compositionally biased region" description="Low complexity" evidence="2">
    <location>
        <begin position="394"/>
        <end position="405"/>
    </location>
</feature>
<dbReference type="PANTHER" id="PTHR40130">
    <property type="entry name" value="EXPRESSED PROTEIN"/>
    <property type="match status" value="1"/>
</dbReference>
<feature type="compositionally biased region" description="Pro residues" evidence="2">
    <location>
        <begin position="102"/>
        <end position="114"/>
    </location>
</feature>
<gene>
    <name evidence="3" type="ORF">B0H17DRAFT_1057949</name>
</gene>
<evidence type="ECO:0008006" key="5">
    <source>
        <dbReference type="Google" id="ProtNLM"/>
    </source>
</evidence>
<evidence type="ECO:0000256" key="1">
    <source>
        <dbReference type="SAM" id="Coils"/>
    </source>
</evidence>
<evidence type="ECO:0000313" key="4">
    <source>
        <dbReference type="Proteomes" id="UP001221757"/>
    </source>
</evidence>
<organism evidence="3 4">
    <name type="scientific">Mycena rosella</name>
    <name type="common">Pink bonnet</name>
    <name type="synonym">Agaricus rosellus</name>
    <dbReference type="NCBI Taxonomy" id="1033263"/>
    <lineage>
        <taxon>Eukaryota</taxon>
        <taxon>Fungi</taxon>
        <taxon>Dikarya</taxon>
        <taxon>Basidiomycota</taxon>
        <taxon>Agaricomycotina</taxon>
        <taxon>Agaricomycetes</taxon>
        <taxon>Agaricomycetidae</taxon>
        <taxon>Agaricales</taxon>
        <taxon>Marasmiineae</taxon>
        <taxon>Mycenaceae</taxon>
        <taxon>Mycena</taxon>
    </lineage>
</organism>
<evidence type="ECO:0000313" key="3">
    <source>
        <dbReference type="EMBL" id="KAJ7694144.1"/>
    </source>
</evidence>
<feature type="region of interest" description="Disordered" evidence="2">
    <location>
        <begin position="385"/>
        <end position="430"/>
    </location>
</feature>
<feature type="region of interest" description="Disordered" evidence="2">
    <location>
        <begin position="75"/>
        <end position="120"/>
    </location>
</feature>
<feature type="coiled-coil region" evidence="1">
    <location>
        <begin position="270"/>
        <end position="297"/>
    </location>
</feature>
<accession>A0AAD7GGR3</accession>
<sequence>MLNAAHQHAANAEDFLTSGLLIPASEEHFKAAEAYEKAMERSNDESAKRTLKMLYNEHHKAGKELQRKIDQLKAEGKDPNLPHKPDPPHSPAATRPNAHPYPAFPSAPSPPPHRPLTDSQGTVDESFMLLGGQRSDPGDAFNQFWNIMQGMLDNLSQPVAFATAPLGTPESLPTNHVARTKLSSQTMMRRDGSLSSDTDIEEPMVARFARRLGMSSDSKKAERSPSNLKTRAAPAPDPDEDFDEGDELSESFFLIPSGSDSSPASLARDNASLKQDNDALRKRLEATERILQLRREQDAQLRDSIFQATKEAQRAMGASVVGQPFLVPTSSVMRETPGIKSGREAQYARRVKELEEELRLVRLENDKQKTMILRYQEKWEKLKESAKRRKETKAAAAAGAVGSSSPLVREGIAEEPEPDPDENSNMARAI</sequence>
<protein>
    <recommendedName>
        <fullName evidence="5">MIT domain-containing protein</fullName>
    </recommendedName>
</protein>
<feature type="compositionally biased region" description="Basic and acidic residues" evidence="2">
    <location>
        <begin position="75"/>
        <end position="87"/>
    </location>
</feature>
<dbReference type="SUPFAM" id="SSF140361">
    <property type="entry name" value="MIT domain-like"/>
    <property type="match status" value="1"/>
</dbReference>
<reference evidence="3" key="1">
    <citation type="submission" date="2023-03" db="EMBL/GenBank/DDBJ databases">
        <title>Massive genome expansion in bonnet fungi (Mycena s.s.) driven by repeated elements and novel gene families across ecological guilds.</title>
        <authorList>
            <consortium name="Lawrence Berkeley National Laboratory"/>
            <person name="Harder C.B."/>
            <person name="Miyauchi S."/>
            <person name="Viragh M."/>
            <person name="Kuo A."/>
            <person name="Thoen E."/>
            <person name="Andreopoulos B."/>
            <person name="Lu D."/>
            <person name="Skrede I."/>
            <person name="Drula E."/>
            <person name="Henrissat B."/>
            <person name="Morin E."/>
            <person name="Kohler A."/>
            <person name="Barry K."/>
            <person name="LaButti K."/>
            <person name="Morin E."/>
            <person name="Salamov A."/>
            <person name="Lipzen A."/>
            <person name="Mereny Z."/>
            <person name="Hegedus B."/>
            <person name="Baldrian P."/>
            <person name="Stursova M."/>
            <person name="Weitz H."/>
            <person name="Taylor A."/>
            <person name="Grigoriev I.V."/>
            <person name="Nagy L.G."/>
            <person name="Martin F."/>
            <person name="Kauserud H."/>
        </authorList>
    </citation>
    <scope>NUCLEOTIDE SEQUENCE</scope>
    <source>
        <strain evidence="3">CBHHK067</strain>
    </source>
</reference>
<feature type="compositionally biased region" description="Acidic residues" evidence="2">
    <location>
        <begin position="413"/>
        <end position="422"/>
    </location>
</feature>
<comment type="caution">
    <text evidence="3">The sequence shown here is derived from an EMBL/GenBank/DDBJ whole genome shotgun (WGS) entry which is preliminary data.</text>
</comment>
<dbReference type="EMBL" id="JARKIE010000043">
    <property type="protein sequence ID" value="KAJ7694144.1"/>
    <property type="molecule type" value="Genomic_DNA"/>
</dbReference>
<dbReference type="PANTHER" id="PTHR40130:SF1">
    <property type="entry name" value="SPINDLE POLE BODY-ASSOCIATED PROTEIN CUT12 DOMAIN-CONTAINING PROTEIN"/>
    <property type="match status" value="1"/>
</dbReference>
<feature type="region of interest" description="Disordered" evidence="2">
    <location>
        <begin position="210"/>
        <end position="245"/>
    </location>
</feature>
<evidence type="ECO:0000256" key="2">
    <source>
        <dbReference type="SAM" id="MobiDB-lite"/>
    </source>
</evidence>
<feature type="coiled-coil region" evidence="1">
    <location>
        <begin position="344"/>
        <end position="371"/>
    </location>
</feature>
<name>A0AAD7GGR3_MYCRO</name>
<dbReference type="AlphaFoldDB" id="A0AAD7GGR3"/>
<dbReference type="Gene3D" id="1.20.58.80">
    <property type="entry name" value="Phosphotransferase system, lactose/cellobiose-type IIA subunit"/>
    <property type="match status" value="1"/>
</dbReference>
<keyword evidence="4" id="KW-1185">Reference proteome</keyword>